<feature type="binding site" evidence="10">
    <location>
        <position position="132"/>
    </location>
    <ligand>
        <name>Mn(2+)</name>
        <dbReference type="ChEBI" id="CHEBI:29035"/>
        <label>1</label>
    </ligand>
</feature>
<evidence type="ECO:0000256" key="4">
    <source>
        <dbReference type="ARBA" id="ARBA00022503"/>
    </source>
</evidence>
<comment type="cofactor">
    <cofactor evidence="10 13">
        <name>Mn(2+)</name>
        <dbReference type="ChEBI" id="CHEBI:29035"/>
    </cofactor>
    <text evidence="10 13">Binds 2 manganese ions per subunit.</text>
</comment>
<dbReference type="AlphaFoldDB" id="A0A972GVC1"/>
<dbReference type="GO" id="GO:0004053">
    <property type="term" value="F:arginase activity"/>
    <property type="evidence" value="ECO:0007669"/>
    <property type="project" value="UniProtKB-UniRule"/>
</dbReference>
<evidence type="ECO:0000256" key="5">
    <source>
        <dbReference type="ARBA" id="ARBA00022723"/>
    </source>
</evidence>
<evidence type="ECO:0000313" key="14">
    <source>
        <dbReference type="EMBL" id="NOU94487.1"/>
    </source>
</evidence>
<proteinExistence type="inferred from homology"/>
<evidence type="ECO:0000256" key="1">
    <source>
        <dbReference type="ARBA" id="ARBA00005098"/>
    </source>
</evidence>
<dbReference type="InterPro" id="IPR023696">
    <property type="entry name" value="Ureohydrolase_dom_sf"/>
</dbReference>
<keyword evidence="5 10" id="KW-0479">Metal-binding</keyword>
<comment type="similarity">
    <text evidence="11 12">Belongs to the arginase family.</text>
</comment>
<comment type="catalytic activity">
    <reaction evidence="8 13">
        <text>L-arginine + H2O = urea + L-ornithine</text>
        <dbReference type="Rhea" id="RHEA:20569"/>
        <dbReference type="ChEBI" id="CHEBI:15377"/>
        <dbReference type="ChEBI" id="CHEBI:16199"/>
        <dbReference type="ChEBI" id="CHEBI:32682"/>
        <dbReference type="ChEBI" id="CHEBI:46911"/>
        <dbReference type="EC" id="3.5.3.1"/>
    </reaction>
</comment>
<dbReference type="PRINTS" id="PR00116">
    <property type="entry name" value="ARGINASE"/>
</dbReference>
<dbReference type="PIRSF" id="PIRSF036979">
    <property type="entry name" value="Arginase"/>
    <property type="match status" value="1"/>
</dbReference>
<dbReference type="GO" id="GO:0006525">
    <property type="term" value="P:arginine metabolic process"/>
    <property type="evidence" value="ECO:0007669"/>
    <property type="project" value="UniProtKB-KW"/>
</dbReference>
<dbReference type="Pfam" id="PF00491">
    <property type="entry name" value="Arginase"/>
    <property type="match status" value="1"/>
</dbReference>
<feature type="binding site" evidence="10">
    <location>
        <position position="232"/>
    </location>
    <ligand>
        <name>Mn(2+)</name>
        <dbReference type="ChEBI" id="CHEBI:29035"/>
        <label>2</label>
    </ligand>
</feature>
<dbReference type="InterPro" id="IPR006035">
    <property type="entry name" value="Ureohydrolase"/>
</dbReference>
<dbReference type="PANTHER" id="PTHR43782:SF3">
    <property type="entry name" value="ARGINASE"/>
    <property type="match status" value="1"/>
</dbReference>
<dbReference type="Gene3D" id="3.40.800.10">
    <property type="entry name" value="Ureohydrolase domain"/>
    <property type="match status" value="1"/>
</dbReference>
<evidence type="ECO:0000256" key="7">
    <source>
        <dbReference type="ARBA" id="ARBA00023211"/>
    </source>
</evidence>
<feature type="binding site" evidence="10">
    <location>
        <position position="128"/>
    </location>
    <ligand>
        <name>Mn(2+)</name>
        <dbReference type="ChEBI" id="CHEBI:29035"/>
        <label>1</label>
    </ligand>
</feature>
<name>A0A972GVC1_9BACL</name>
<sequence>MKKQPGRRISIIGVPLDLGAGRSGACMGPSAIRCAGVVERLEQIGCFVVDEGDLAVKNCYASSAQQPKSKLKHLDEIVKVNGELSTKIYEAVTAGYFPLVLGGDHSIAIGTLAGLRRMGGEYGLIWFDAHTDVNTAETTPTGNIHGMSLAVALGYGDPRLTAIGGGIAFFKPEHTVIVGARSIDPGERKFLKKLGVRVFTTRDIERLGIAKVIERALEIAAGGTDGIHLSLDLDGLDPRDAPGVSTPVPGGLSFRESLLAMELIFDAGVAVSAEFVEVNPTLDLRNKTARVAVDLIGALFGEKIT</sequence>
<dbReference type="EMBL" id="WHOD01000056">
    <property type="protein sequence ID" value="NOU94487.1"/>
    <property type="molecule type" value="Genomic_DNA"/>
</dbReference>
<keyword evidence="4 13" id="KW-0056">Arginine metabolism</keyword>
<dbReference type="PROSITE" id="PS51409">
    <property type="entry name" value="ARGINASE_2"/>
    <property type="match status" value="1"/>
</dbReference>
<dbReference type="PROSITE" id="PS01053">
    <property type="entry name" value="ARGINASE_1"/>
    <property type="match status" value="1"/>
</dbReference>
<evidence type="ECO:0000256" key="6">
    <source>
        <dbReference type="ARBA" id="ARBA00022801"/>
    </source>
</evidence>
<evidence type="ECO:0000256" key="2">
    <source>
        <dbReference type="ARBA" id="ARBA00012168"/>
    </source>
</evidence>
<dbReference type="RefSeq" id="WP_171652702.1">
    <property type="nucleotide sequence ID" value="NZ_WHOD01000056.1"/>
</dbReference>
<organism evidence="14 15">
    <name type="scientific">Paenibacillus foliorum</name>
    <dbReference type="NCBI Taxonomy" id="2654974"/>
    <lineage>
        <taxon>Bacteria</taxon>
        <taxon>Bacillati</taxon>
        <taxon>Bacillota</taxon>
        <taxon>Bacilli</taxon>
        <taxon>Bacillales</taxon>
        <taxon>Paenibacillaceae</taxon>
        <taxon>Paenibacillus</taxon>
    </lineage>
</organism>
<dbReference type="SUPFAM" id="SSF52768">
    <property type="entry name" value="Arginase/deacetylase"/>
    <property type="match status" value="1"/>
</dbReference>
<comment type="caution">
    <text evidence="14">The sequence shown here is derived from an EMBL/GenBank/DDBJ whole genome shotgun (WGS) entry which is preliminary data.</text>
</comment>
<evidence type="ECO:0000256" key="10">
    <source>
        <dbReference type="PIRSR" id="PIRSR036979-1"/>
    </source>
</evidence>
<gene>
    <name evidence="14" type="primary">rocF</name>
    <name evidence="14" type="ORF">GC093_14860</name>
</gene>
<dbReference type="NCBIfam" id="TIGR01229">
    <property type="entry name" value="rocF_arginase"/>
    <property type="match status" value="1"/>
</dbReference>
<dbReference type="GO" id="GO:0005737">
    <property type="term" value="C:cytoplasm"/>
    <property type="evidence" value="ECO:0007669"/>
    <property type="project" value="TreeGrafter"/>
</dbReference>
<accession>A0A972GVC1</accession>
<reference evidence="14" key="1">
    <citation type="submission" date="2019-10" db="EMBL/GenBank/DDBJ databases">
        <title>Description of Paenibacillus glebae sp. nov.</title>
        <authorList>
            <person name="Carlier A."/>
            <person name="Qi S."/>
        </authorList>
    </citation>
    <scope>NUCLEOTIDE SEQUENCE</scope>
    <source>
        <strain evidence="14">LMG 31456</strain>
    </source>
</reference>
<feature type="binding site" evidence="10">
    <location>
        <position position="105"/>
    </location>
    <ligand>
        <name>Mn(2+)</name>
        <dbReference type="ChEBI" id="CHEBI:29035"/>
        <label>1</label>
    </ligand>
</feature>
<comment type="pathway">
    <text evidence="1">Nitrogen metabolism; urea cycle; L-ornithine and urea from L-arginine: step 1/1.</text>
</comment>
<dbReference type="InterPro" id="IPR020855">
    <property type="entry name" value="Ureohydrolase_Mn_BS"/>
</dbReference>
<evidence type="ECO:0000256" key="11">
    <source>
        <dbReference type="PROSITE-ProRule" id="PRU00742"/>
    </source>
</evidence>
<feature type="binding site" evidence="10">
    <location>
        <position position="234"/>
    </location>
    <ligand>
        <name>Mn(2+)</name>
        <dbReference type="ChEBI" id="CHEBI:29035"/>
        <label>2</label>
    </ligand>
</feature>
<dbReference type="FunFam" id="3.40.800.10:FF:000012">
    <property type="entry name" value="Arginase"/>
    <property type="match status" value="1"/>
</dbReference>
<evidence type="ECO:0000256" key="13">
    <source>
        <dbReference type="RuleBase" id="RU361159"/>
    </source>
</evidence>
<dbReference type="InterPro" id="IPR014033">
    <property type="entry name" value="Arginase"/>
</dbReference>
<evidence type="ECO:0000256" key="3">
    <source>
        <dbReference type="ARBA" id="ARBA00018123"/>
    </source>
</evidence>
<dbReference type="Proteomes" id="UP000641588">
    <property type="component" value="Unassembled WGS sequence"/>
</dbReference>
<evidence type="ECO:0000313" key="15">
    <source>
        <dbReference type="Proteomes" id="UP000641588"/>
    </source>
</evidence>
<keyword evidence="15" id="KW-1185">Reference proteome</keyword>
<dbReference type="GO" id="GO:0030145">
    <property type="term" value="F:manganese ion binding"/>
    <property type="evidence" value="ECO:0007669"/>
    <property type="project" value="TreeGrafter"/>
</dbReference>
<evidence type="ECO:0000256" key="9">
    <source>
        <dbReference type="NCBIfam" id="TIGR01229"/>
    </source>
</evidence>
<dbReference type="PANTHER" id="PTHR43782">
    <property type="entry name" value="ARGINASE"/>
    <property type="match status" value="1"/>
</dbReference>
<evidence type="ECO:0000256" key="12">
    <source>
        <dbReference type="RuleBase" id="RU003684"/>
    </source>
</evidence>
<protein>
    <recommendedName>
        <fullName evidence="3 9">Arginase</fullName>
        <ecNumber evidence="2 9">3.5.3.1</ecNumber>
    </recommendedName>
</protein>
<dbReference type="EC" id="3.5.3.1" evidence="2 9"/>
<keyword evidence="6 12" id="KW-0378">Hydrolase</keyword>
<keyword evidence="7 10" id="KW-0464">Manganese</keyword>
<feature type="binding site" evidence="10">
    <location>
        <position position="130"/>
    </location>
    <ligand>
        <name>Mn(2+)</name>
        <dbReference type="ChEBI" id="CHEBI:29035"/>
        <label>1</label>
    </ligand>
</feature>
<evidence type="ECO:0000256" key="8">
    <source>
        <dbReference type="ARBA" id="ARBA00047391"/>
    </source>
</evidence>
<dbReference type="CDD" id="cd09989">
    <property type="entry name" value="Arginase"/>
    <property type="match status" value="1"/>
</dbReference>